<accession>A0A1F6FG81</accession>
<evidence type="ECO:0000256" key="8">
    <source>
        <dbReference type="ARBA" id="ARBA00022777"/>
    </source>
</evidence>
<protein>
    <recommendedName>
        <fullName evidence="3">histidine kinase</fullName>
        <ecNumber evidence="3">2.7.13.3</ecNumber>
    </recommendedName>
</protein>
<organism evidence="14 15">
    <name type="scientific">Candidatus Kaiserbacteria bacterium RIFCSPLOWO2_12_FULL_45_26</name>
    <dbReference type="NCBI Taxonomy" id="1798525"/>
    <lineage>
        <taxon>Bacteria</taxon>
        <taxon>Candidatus Kaiseribacteriota</taxon>
    </lineage>
</organism>
<feature type="transmembrane region" description="Helical" evidence="12">
    <location>
        <begin position="280"/>
        <end position="308"/>
    </location>
</feature>
<feature type="domain" description="HAMP" evidence="13">
    <location>
        <begin position="304"/>
        <end position="357"/>
    </location>
</feature>
<dbReference type="PROSITE" id="PS50885">
    <property type="entry name" value="HAMP"/>
    <property type="match status" value="1"/>
</dbReference>
<evidence type="ECO:0000256" key="9">
    <source>
        <dbReference type="ARBA" id="ARBA00022840"/>
    </source>
</evidence>
<evidence type="ECO:0000256" key="4">
    <source>
        <dbReference type="ARBA" id="ARBA00022475"/>
    </source>
</evidence>
<dbReference type="EC" id="2.7.13.3" evidence="3"/>
<evidence type="ECO:0000256" key="10">
    <source>
        <dbReference type="ARBA" id="ARBA00023012"/>
    </source>
</evidence>
<keyword evidence="9" id="KW-0067">ATP-binding</keyword>
<dbReference type="AlphaFoldDB" id="A0A1F6FG81"/>
<dbReference type="Pfam" id="PF05228">
    <property type="entry name" value="CHASE4"/>
    <property type="match status" value="1"/>
</dbReference>
<keyword evidence="12" id="KW-0812">Transmembrane</keyword>
<evidence type="ECO:0000256" key="1">
    <source>
        <dbReference type="ARBA" id="ARBA00000085"/>
    </source>
</evidence>
<dbReference type="GO" id="GO:0005886">
    <property type="term" value="C:plasma membrane"/>
    <property type="evidence" value="ECO:0007669"/>
    <property type="project" value="UniProtKB-SubCell"/>
</dbReference>
<evidence type="ECO:0000256" key="6">
    <source>
        <dbReference type="ARBA" id="ARBA00022679"/>
    </source>
</evidence>
<dbReference type="Pfam" id="PF00672">
    <property type="entry name" value="HAMP"/>
    <property type="match status" value="1"/>
</dbReference>
<dbReference type="GO" id="GO:0005524">
    <property type="term" value="F:ATP binding"/>
    <property type="evidence" value="ECO:0007669"/>
    <property type="project" value="UniProtKB-KW"/>
</dbReference>
<evidence type="ECO:0000259" key="13">
    <source>
        <dbReference type="PROSITE" id="PS50885"/>
    </source>
</evidence>
<evidence type="ECO:0000256" key="2">
    <source>
        <dbReference type="ARBA" id="ARBA00004651"/>
    </source>
</evidence>
<gene>
    <name evidence="14" type="ORF">A3G90_02210</name>
</gene>
<evidence type="ECO:0000313" key="14">
    <source>
        <dbReference type="EMBL" id="OGG84869.1"/>
    </source>
</evidence>
<evidence type="ECO:0000256" key="12">
    <source>
        <dbReference type="SAM" id="Phobius"/>
    </source>
</evidence>
<sequence length="409" mass="46120">MFQKLKDLSITQKMILVILVSILCLASTLYVVSSKIHPQSYSNIETKEIIKDLERADDAIKNLFPQLTVKLQDWATWDDTYQFVTDLNQEYYDSNLKSYSIANLEINSMIFANPEGGVVFIRVIDSKTEEEVDSTEIREYFESHRELITHPDTESSISGILQFTNGPFLFTSLPILTSAGEGPIHGSLTFGTFIDKNVIAKIRALTHLNLEVFPYGSPDSPADVIAAEQSLTTENNQFVSPLSEASIAAYKVINDYYGKPLITLKIEETRDVYMQGKATLSFYMIATSALLIFFGLILIVLLELFVVARFTRLEKKVRQIGDKKDLSIRIKEGTNDEIGVLASSINGLLDKIVAAEKAEDESNEKVREIGEILKKRLEETEKMNKMMINRELKMVELKKEIAGYKAKGL</sequence>
<dbReference type="InterPro" id="IPR003660">
    <property type="entry name" value="HAMP_dom"/>
</dbReference>
<dbReference type="Gene3D" id="6.10.340.10">
    <property type="match status" value="1"/>
</dbReference>
<dbReference type="CDD" id="cd06225">
    <property type="entry name" value="HAMP"/>
    <property type="match status" value="1"/>
</dbReference>
<dbReference type="PANTHER" id="PTHR45528:SF1">
    <property type="entry name" value="SENSOR HISTIDINE KINASE CPXA"/>
    <property type="match status" value="1"/>
</dbReference>
<proteinExistence type="predicted"/>
<keyword evidence="4" id="KW-1003">Cell membrane</keyword>
<dbReference type="InterPro" id="IPR050398">
    <property type="entry name" value="HssS/ArlS-like"/>
</dbReference>
<evidence type="ECO:0000256" key="7">
    <source>
        <dbReference type="ARBA" id="ARBA00022741"/>
    </source>
</evidence>
<keyword evidence="10" id="KW-0902">Two-component regulatory system</keyword>
<dbReference type="Proteomes" id="UP000177325">
    <property type="component" value="Unassembled WGS sequence"/>
</dbReference>
<keyword evidence="6" id="KW-0808">Transferase</keyword>
<dbReference type="PANTHER" id="PTHR45528">
    <property type="entry name" value="SENSOR HISTIDINE KINASE CPXA"/>
    <property type="match status" value="1"/>
</dbReference>
<keyword evidence="5" id="KW-0597">Phosphoprotein</keyword>
<dbReference type="SMART" id="SM00304">
    <property type="entry name" value="HAMP"/>
    <property type="match status" value="1"/>
</dbReference>
<keyword evidence="12" id="KW-1133">Transmembrane helix</keyword>
<comment type="catalytic activity">
    <reaction evidence="1">
        <text>ATP + protein L-histidine = ADP + protein N-phospho-L-histidine.</text>
        <dbReference type="EC" id="2.7.13.3"/>
    </reaction>
</comment>
<evidence type="ECO:0000256" key="3">
    <source>
        <dbReference type="ARBA" id="ARBA00012438"/>
    </source>
</evidence>
<comment type="caution">
    <text evidence="14">The sequence shown here is derived from an EMBL/GenBank/DDBJ whole genome shotgun (WGS) entry which is preliminary data.</text>
</comment>
<dbReference type="GO" id="GO:0000155">
    <property type="term" value="F:phosphorelay sensor kinase activity"/>
    <property type="evidence" value="ECO:0007669"/>
    <property type="project" value="TreeGrafter"/>
</dbReference>
<evidence type="ECO:0000313" key="15">
    <source>
        <dbReference type="Proteomes" id="UP000177325"/>
    </source>
</evidence>
<keyword evidence="7" id="KW-0547">Nucleotide-binding</keyword>
<evidence type="ECO:0000256" key="5">
    <source>
        <dbReference type="ARBA" id="ARBA00022553"/>
    </source>
</evidence>
<dbReference type="InterPro" id="IPR007892">
    <property type="entry name" value="CHASE4"/>
</dbReference>
<keyword evidence="11 12" id="KW-0472">Membrane</keyword>
<keyword evidence="8" id="KW-0418">Kinase</keyword>
<name>A0A1F6FG81_9BACT</name>
<comment type="subcellular location">
    <subcellularLocation>
        <location evidence="2">Cell membrane</location>
        <topology evidence="2">Multi-pass membrane protein</topology>
    </subcellularLocation>
</comment>
<dbReference type="STRING" id="1798525.A3G90_02210"/>
<dbReference type="EMBL" id="MFMM01000001">
    <property type="protein sequence ID" value="OGG84869.1"/>
    <property type="molecule type" value="Genomic_DNA"/>
</dbReference>
<reference evidence="14 15" key="1">
    <citation type="journal article" date="2016" name="Nat. Commun.">
        <title>Thousands of microbial genomes shed light on interconnected biogeochemical processes in an aquifer system.</title>
        <authorList>
            <person name="Anantharaman K."/>
            <person name="Brown C.T."/>
            <person name="Hug L.A."/>
            <person name="Sharon I."/>
            <person name="Castelle C.J."/>
            <person name="Probst A.J."/>
            <person name="Thomas B.C."/>
            <person name="Singh A."/>
            <person name="Wilkins M.J."/>
            <person name="Karaoz U."/>
            <person name="Brodie E.L."/>
            <person name="Williams K.H."/>
            <person name="Hubbard S.S."/>
            <person name="Banfield J.F."/>
        </authorList>
    </citation>
    <scope>NUCLEOTIDE SEQUENCE [LARGE SCALE GENOMIC DNA]</scope>
</reference>
<evidence type="ECO:0000256" key="11">
    <source>
        <dbReference type="ARBA" id="ARBA00023136"/>
    </source>
</evidence>